<dbReference type="InterPro" id="IPR052284">
    <property type="entry name" value="Collagen_mod_leprecan"/>
</dbReference>
<dbReference type="EMBL" id="JAHRIO010091788">
    <property type="protein sequence ID" value="MEQ2188935.1"/>
    <property type="molecule type" value="Genomic_DNA"/>
</dbReference>
<organism evidence="4 5">
    <name type="scientific">Goodea atripinnis</name>
    <dbReference type="NCBI Taxonomy" id="208336"/>
    <lineage>
        <taxon>Eukaryota</taxon>
        <taxon>Metazoa</taxon>
        <taxon>Chordata</taxon>
        <taxon>Craniata</taxon>
        <taxon>Vertebrata</taxon>
        <taxon>Euteleostomi</taxon>
        <taxon>Actinopterygii</taxon>
        <taxon>Neopterygii</taxon>
        <taxon>Teleostei</taxon>
        <taxon>Neoteleostei</taxon>
        <taxon>Acanthomorphata</taxon>
        <taxon>Ovalentaria</taxon>
        <taxon>Atherinomorphae</taxon>
        <taxon>Cyprinodontiformes</taxon>
        <taxon>Goodeidae</taxon>
        <taxon>Goodea</taxon>
    </lineage>
</organism>
<dbReference type="Pfam" id="PF23557">
    <property type="entry name" value="TPR_leprecan"/>
    <property type="match status" value="1"/>
</dbReference>
<gene>
    <name evidence="4" type="ORF">GOODEAATRI_020001</name>
</gene>
<feature type="non-terminal residue" evidence="4">
    <location>
        <position position="1"/>
    </location>
</feature>
<evidence type="ECO:0000256" key="1">
    <source>
        <dbReference type="ARBA" id="ARBA00022729"/>
    </source>
</evidence>
<comment type="caution">
    <text evidence="4">The sequence shown here is derived from an EMBL/GenBank/DDBJ whole genome shotgun (WGS) entry which is preliminary data.</text>
</comment>
<evidence type="ECO:0000313" key="4">
    <source>
        <dbReference type="EMBL" id="MEQ2188935.1"/>
    </source>
</evidence>
<reference evidence="4 5" key="1">
    <citation type="submission" date="2021-06" db="EMBL/GenBank/DDBJ databases">
        <authorList>
            <person name="Palmer J.M."/>
        </authorList>
    </citation>
    <scope>NUCLEOTIDE SEQUENCE [LARGE SCALE GENOMIC DNA]</scope>
    <source>
        <strain evidence="4 5">GA_2019</strain>
        <tissue evidence="4">Muscle</tissue>
    </source>
</reference>
<dbReference type="Proteomes" id="UP001476798">
    <property type="component" value="Unassembled WGS sequence"/>
</dbReference>
<accession>A0ABV0PZJ3</accession>
<keyword evidence="5" id="KW-1185">Reference proteome</keyword>
<keyword evidence="2" id="KW-0325">Glycoprotein</keyword>
<proteinExistence type="predicted"/>
<sequence>PSFVSGVKLFNSGNYNSSIEHLEEALRLYLQEYDLCQAECEGIGHFSSDRDFYALLAASYCDSNEFKIMPIKHIVPSVIVITCLVNVISVLQEALRYYNQTVTQKQMLTLVGKYLEMNDEDFRGPEENGLLSSESPDAEFEGVGDYEESIFANWRQMKGKGDAGKADI</sequence>
<evidence type="ECO:0000259" key="3">
    <source>
        <dbReference type="Pfam" id="PF23557"/>
    </source>
</evidence>
<dbReference type="PANTHER" id="PTHR13986">
    <property type="entry name" value="PROTEIN LYSINE HYDROXYLATION COMPLEX COMPONENT"/>
    <property type="match status" value="1"/>
</dbReference>
<evidence type="ECO:0000256" key="2">
    <source>
        <dbReference type="ARBA" id="ARBA00023180"/>
    </source>
</evidence>
<name>A0ABV0PZJ3_9TELE</name>
<feature type="domain" description="Leprecan-like alpha-helical" evidence="3">
    <location>
        <begin position="2"/>
        <end position="94"/>
    </location>
</feature>
<evidence type="ECO:0000313" key="5">
    <source>
        <dbReference type="Proteomes" id="UP001476798"/>
    </source>
</evidence>
<protein>
    <recommendedName>
        <fullName evidence="3">Leprecan-like alpha-helical domain-containing protein</fullName>
    </recommendedName>
</protein>
<dbReference type="PANTHER" id="PTHR13986:SF4">
    <property type="entry name" value="ENDOPLASMIC RETICULUM PROTEIN SC65"/>
    <property type="match status" value="1"/>
</dbReference>
<keyword evidence="1" id="KW-0732">Signal</keyword>
<dbReference type="InterPro" id="IPR056585">
    <property type="entry name" value="Leprecan_dom"/>
</dbReference>